<evidence type="ECO:0008006" key="4">
    <source>
        <dbReference type="Google" id="ProtNLM"/>
    </source>
</evidence>
<dbReference type="InParanoid" id="B4CZJ5"/>
<feature type="signal peptide" evidence="1">
    <location>
        <begin position="1"/>
        <end position="20"/>
    </location>
</feature>
<dbReference type="AlphaFoldDB" id="B4CZJ5"/>
<dbReference type="STRING" id="497964.CfE428DRAFT_2083"/>
<dbReference type="InterPro" id="IPR036909">
    <property type="entry name" value="Cyt_c-like_dom_sf"/>
</dbReference>
<keyword evidence="1" id="KW-0732">Signal</keyword>
<reference evidence="2 3" key="1">
    <citation type="journal article" date="2011" name="J. Bacteriol.">
        <title>Genome sequence of Chthoniobacter flavus Ellin428, an aerobic heterotrophic soil bacterium.</title>
        <authorList>
            <person name="Kant R."/>
            <person name="van Passel M.W."/>
            <person name="Palva A."/>
            <person name="Lucas S."/>
            <person name="Lapidus A."/>
            <person name="Glavina Del Rio T."/>
            <person name="Dalin E."/>
            <person name="Tice H."/>
            <person name="Bruce D."/>
            <person name="Goodwin L."/>
            <person name="Pitluck S."/>
            <person name="Larimer F.W."/>
            <person name="Land M.L."/>
            <person name="Hauser L."/>
            <person name="Sangwan P."/>
            <person name="de Vos W.M."/>
            <person name="Janssen P.H."/>
            <person name="Smidt H."/>
        </authorList>
    </citation>
    <scope>NUCLEOTIDE SEQUENCE [LARGE SCALE GENOMIC DNA]</scope>
    <source>
        <strain evidence="2 3">Ellin428</strain>
    </source>
</reference>
<protein>
    <recommendedName>
        <fullName evidence="4">Cytochrome c domain-containing protein</fullName>
    </recommendedName>
</protein>
<organism evidence="2 3">
    <name type="scientific">Chthoniobacter flavus Ellin428</name>
    <dbReference type="NCBI Taxonomy" id="497964"/>
    <lineage>
        <taxon>Bacteria</taxon>
        <taxon>Pseudomonadati</taxon>
        <taxon>Verrucomicrobiota</taxon>
        <taxon>Spartobacteria</taxon>
        <taxon>Chthoniobacterales</taxon>
        <taxon>Chthoniobacteraceae</taxon>
        <taxon>Chthoniobacter</taxon>
    </lineage>
</organism>
<dbReference type="Proteomes" id="UP000005824">
    <property type="component" value="Unassembled WGS sequence"/>
</dbReference>
<dbReference type="EMBL" id="ABVL01000005">
    <property type="protein sequence ID" value="EDY20159.1"/>
    <property type="molecule type" value="Genomic_DNA"/>
</dbReference>
<dbReference type="GO" id="GO:0020037">
    <property type="term" value="F:heme binding"/>
    <property type="evidence" value="ECO:0007669"/>
    <property type="project" value="InterPro"/>
</dbReference>
<dbReference type="Gene3D" id="1.10.760.10">
    <property type="entry name" value="Cytochrome c-like domain"/>
    <property type="match status" value="1"/>
</dbReference>
<evidence type="ECO:0000256" key="1">
    <source>
        <dbReference type="SAM" id="SignalP"/>
    </source>
</evidence>
<accession>B4CZJ5</accession>
<sequence length="389" mass="42260" precursor="true">MVRRFLLPASLALLQVSATAAPAVFAPGELVRVSRGEMLQFEGKNFVGAAKGQEFPVIHEDLARGLVFVPFYKKDGAPVAVTIPADAVEEAPHDGWLDLLGSIEAFRDQRYDIMRPLLSRAAQDEKYKALVLALAPRLQGAIASRNAAALGVLRETAAQLEKLGYLSLALAVDQGTDRLGGTTAPATKLDRAALEPKVATSTRAVARTRQAIAMRCLMNATEEIDLGLQAEPNRPDLKAFQTKVQKDVEEAGQKYEDAERMRRFPKGTPHALTALEMGLKLCADYPKLLSLKKDMGEAFESQTAPPVDAAFMAVVKGGDAKELAEGHSLYTNRCTECHDLDLLDSRSMSSWERMVGNMSGRARIDSAQQARIVAYIAAAQKVVESKPQE</sequence>
<evidence type="ECO:0000313" key="2">
    <source>
        <dbReference type="EMBL" id="EDY20159.1"/>
    </source>
</evidence>
<keyword evidence="3" id="KW-1185">Reference proteome</keyword>
<dbReference type="GO" id="GO:0009055">
    <property type="term" value="F:electron transfer activity"/>
    <property type="evidence" value="ECO:0007669"/>
    <property type="project" value="InterPro"/>
</dbReference>
<proteinExistence type="predicted"/>
<dbReference type="RefSeq" id="WP_006979408.1">
    <property type="nucleotide sequence ID" value="NZ_ABVL01000005.1"/>
</dbReference>
<gene>
    <name evidence="2" type="ORF">CfE428DRAFT_2083</name>
</gene>
<comment type="caution">
    <text evidence="2">The sequence shown here is derived from an EMBL/GenBank/DDBJ whole genome shotgun (WGS) entry which is preliminary data.</text>
</comment>
<name>B4CZJ5_9BACT</name>
<feature type="chain" id="PRO_5002800333" description="Cytochrome c domain-containing protein" evidence="1">
    <location>
        <begin position="21"/>
        <end position="389"/>
    </location>
</feature>
<evidence type="ECO:0000313" key="3">
    <source>
        <dbReference type="Proteomes" id="UP000005824"/>
    </source>
</evidence>
<dbReference type="SUPFAM" id="SSF46626">
    <property type="entry name" value="Cytochrome c"/>
    <property type="match status" value="1"/>
</dbReference>